<dbReference type="Pfam" id="PF00149">
    <property type="entry name" value="Metallophos"/>
    <property type="match status" value="1"/>
</dbReference>
<dbReference type="FunFam" id="3.60.21.10:FF:000004">
    <property type="entry name" value="Serine/threonine-protein phosphatase"/>
    <property type="match status" value="1"/>
</dbReference>
<evidence type="ECO:0000256" key="5">
    <source>
        <dbReference type="ARBA" id="ARBA00022801"/>
    </source>
</evidence>
<dbReference type="Proteomes" id="UP000007800">
    <property type="component" value="Unassembled WGS sequence"/>
</dbReference>
<dbReference type="FunFam" id="1.10.238.10:FF:000003">
    <property type="entry name" value="Calmodulin A"/>
    <property type="match status" value="1"/>
</dbReference>
<dbReference type="InterPro" id="IPR029052">
    <property type="entry name" value="Metallo-depent_PP-like"/>
</dbReference>
<dbReference type="CDD" id="cd00051">
    <property type="entry name" value="EFh"/>
    <property type="match status" value="1"/>
</dbReference>
<dbReference type="Gene3D" id="3.60.21.10">
    <property type="match status" value="1"/>
</dbReference>
<dbReference type="SMART" id="SM00156">
    <property type="entry name" value="PP2Ac"/>
    <property type="match status" value="1"/>
</dbReference>
<dbReference type="FunCoup" id="C5LJH8">
    <property type="interactions" value="525"/>
</dbReference>
<dbReference type="AlphaFoldDB" id="C5LJH8"/>
<dbReference type="GeneID" id="9051850"/>
<reference evidence="13 14" key="1">
    <citation type="submission" date="2008-07" db="EMBL/GenBank/DDBJ databases">
        <authorList>
            <person name="El-Sayed N."/>
            <person name="Caler E."/>
            <person name="Inman J."/>
            <person name="Amedeo P."/>
            <person name="Hass B."/>
            <person name="Wortman J."/>
        </authorList>
    </citation>
    <scope>NUCLEOTIDE SEQUENCE [LARGE SCALE GENOMIC DNA]</scope>
    <source>
        <strain evidence="14">ATCC 50983 / TXsc</strain>
    </source>
</reference>
<evidence type="ECO:0000313" key="14">
    <source>
        <dbReference type="Proteomes" id="UP000007800"/>
    </source>
</evidence>
<dbReference type="InterPro" id="IPR004843">
    <property type="entry name" value="Calcineurin-like_PHP"/>
</dbReference>
<evidence type="ECO:0000256" key="3">
    <source>
        <dbReference type="ARBA" id="ARBA00022723"/>
    </source>
</evidence>
<dbReference type="PANTHER" id="PTHR11668:SF300">
    <property type="entry name" value="SERINE_THREONINE-PROTEIN PHOSPHATASE"/>
    <property type="match status" value="1"/>
</dbReference>
<dbReference type="Pfam" id="PF16891">
    <property type="entry name" value="STPPase_N"/>
    <property type="match status" value="1"/>
</dbReference>
<evidence type="ECO:0000259" key="12">
    <source>
        <dbReference type="PROSITE" id="PS50222"/>
    </source>
</evidence>
<proteinExistence type="inferred from homology"/>
<keyword evidence="7" id="KW-0904">Protein phosphatase</keyword>
<dbReference type="PROSITE" id="PS50222">
    <property type="entry name" value="EF_HAND_2"/>
    <property type="match status" value="1"/>
</dbReference>
<evidence type="ECO:0000256" key="10">
    <source>
        <dbReference type="ARBA" id="ARBA00048336"/>
    </source>
</evidence>
<dbReference type="InterPro" id="IPR006186">
    <property type="entry name" value="Ser/Thr-sp_prot-phosphatase"/>
</dbReference>
<dbReference type="Pfam" id="PF13499">
    <property type="entry name" value="EF-hand_7"/>
    <property type="match status" value="1"/>
</dbReference>
<comment type="catalytic activity">
    <reaction evidence="9">
        <text>O-phospho-L-seryl-[protein] + H2O = L-seryl-[protein] + phosphate</text>
        <dbReference type="Rhea" id="RHEA:20629"/>
        <dbReference type="Rhea" id="RHEA-COMP:9863"/>
        <dbReference type="Rhea" id="RHEA-COMP:11604"/>
        <dbReference type="ChEBI" id="CHEBI:15377"/>
        <dbReference type="ChEBI" id="CHEBI:29999"/>
        <dbReference type="ChEBI" id="CHEBI:43474"/>
        <dbReference type="ChEBI" id="CHEBI:83421"/>
        <dbReference type="EC" id="3.1.3.16"/>
    </reaction>
</comment>
<dbReference type="InterPro" id="IPR031675">
    <property type="entry name" value="STPPase_N"/>
</dbReference>
<evidence type="ECO:0000256" key="11">
    <source>
        <dbReference type="RuleBase" id="RU004273"/>
    </source>
</evidence>
<dbReference type="SMART" id="SM00054">
    <property type="entry name" value="EFh"/>
    <property type="match status" value="1"/>
</dbReference>
<dbReference type="EC" id="3.1.3.16" evidence="11"/>
<dbReference type="CDD" id="cd07414">
    <property type="entry name" value="MPP_PP1_PPKL"/>
    <property type="match status" value="1"/>
</dbReference>
<evidence type="ECO:0000313" key="13">
    <source>
        <dbReference type="EMBL" id="EER03107.1"/>
    </source>
</evidence>
<evidence type="ECO:0000256" key="8">
    <source>
        <dbReference type="ARBA" id="ARBA00023211"/>
    </source>
</evidence>
<feature type="domain" description="EF-hand" evidence="12">
    <location>
        <begin position="400"/>
        <end position="435"/>
    </location>
</feature>
<keyword evidence="4" id="KW-0677">Repeat</keyword>
<dbReference type="RefSeq" id="XP_002771291.1">
    <property type="nucleotide sequence ID" value="XM_002771245.1"/>
</dbReference>
<dbReference type="InterPro" id="IPR002048">
    <property type="entry name" value="EF_hand_dom"/>
</dbReference>
<dbReference type="SUPFAM" id="SSF56300">
    <property type="entry name" value="Metallo-dependent phosphatases"/>
    <property type="match status" value="1"/>
</dbReference>
<dbReference type="PRINTS" id="PR00114">
    <property type="entry name" value="STPHPHTASE"/>
</dbReference>
<dbReference type="SUPFAM" id="SSF47473">
    <property type="entry name" value="EF-hand"/>
    <property type="match status" value="1"/>
</dbReference>
<dbReference type="PROSITE" id="PS00125">
    <property type="entry name" value="SER_THR_PHOSPHATASE"/>
    <property type="match status" value="1"/>
</dbReference>
<dbReference type="InterPro" id="IPR011992">
    <property type="entry name" value="EF-hand-dom_pair"/>
</dbReference>
<sequence length="525" mass="58691">MASPGASTVESIDVDAIIEKLLEVRGCRPGKGVQLSDGEIRALCNKSRQIFLEQPNLLELEAPIKICGDVHGQYYDLLRLFEYGGFPPEANYLFLGDYVDRGKQSLETICLLLAYKIKYPENFFLLRGNHECASINRIYGFYDECKRRYNIKLWKIFTDCFNCLPVAAIVDEKILCMHGGLSPELNSMDQIKRILRPTDVPDTGLLCDLLWSDPEQDISGWGENDRGVSFTFGADIVQACLRKHDLDLICRAHQVVEDGYEFFAKRQLVTLFSAPNYCGEFDNAGAMMSVDETLMCSFQVLKPVEKKKKFPTLSELGYDYVLEDSNGISDKEIGELAREFRVVNVIGDGFVTSEEARIASSRAGFWSTDDEFADVNSLCYDTPGKVADSRLVSLLRRSAITELEVVEAFRSFDRDGRGKLDAADLVNAMTSMGNALLEDEAYQMIHQADPTASGSSERRLTTKLSLALFSVTTGISSEDRAVYDFVQGVKGCFVGENKKEIKKVFTRARVSQSGECLAKNKTSYV</sequence>
<dbReference type="GO" id="GO:0005737">
    <property type="term" value="C:cytoplasm"/>
    <property type="evidence" value="ECO:0007669"/>
    <property type="project" value="TreeGrafter"/>
</dbReference>
<evidence type="ECO:0000256" key="6">
    <source>
        <dbReference type="ARBA" id="ARBA00022837"/>
    </source>
</evidence>
<evidence type="ECO:0000256" key="1">
    <source>
        <dbReference type="ARBA" id="ARBA00001936"/>
    </source>
</evidence>
<dbReference type="GO" id="GO:0005509">
    <property type="term" value="F:calcium ion binding"/>
    <property type="evidence" value="ECO:0007669"/>
    <property type="project" value="InterPro"/>
</dbReference>
<organism evidence="14">
    <name type="scientific">Perkinsus marinus (strain ATCC 50983 / TXsc)</name>
    <dbReference type="NCBI Taxonomy" id="423536"/>
    <lineage>
        <taxon>Eukaryota</taxon>
        <taxon>Sar</taxon>
        <taxon>Alveolata</taxon>
        <taxon>Perkinsozoa</taxon>
        <taxon>Perkinsea</taxon>
        <taxon>Perkinsida</taxon>
        <taxon>Perkinsidae</taxon>
        <taxon>Perkinsus</taxon>
    </lineage>
</organism>
<evidence type="ECO:0000256" key="9">
    <source>
        <dbReference type="ARBA" id="ARBA00047761"/>
    </source>
</evidence>
<name>C5LJH8_PERM5</name>
<comment type="catalytic activity">
    <reaction evidence="10 11">
        <text>O-phospho-L-threonyl-[protein] + H2O = L-threonyl-[protein] + phosphate</text>
        <dbReference type="Rhea" id="RHEA:47004"/>
        <dbReference type="Rhea" id="RHEA-COMP:11060"/>
        <dbReference type="Rhea" id="RHEA-COMP:11605"/>
        <dbReference type="ChEBI" id="CHEBI:15377"/>
        <dbReference type="ChEBI" id="CHEBI:30013"/>
        <dbReference type="ChEBI" id="CHEBI:43474"/>
        <dbReference type="ChEBI" id="CHEBI:61977"/>
        <dbReference type="EC" id="3.1.3.16"/>
    </reaction>
</comment>
<keyword evidence="14" id="KW-1185">Reference proteome</keyword>
<evidence type="ECO:0000256" key="2">
    <source>
        <dbReference type="ARBA" id="ARBA00008294"/>
    </source>
</evidence>
<dbReference type="GO" id="GO:0005634">
    <property type="term" value="C:nucleus"/>
    <property type="evidence" value="ECO:0007669"/>
    <property type="project" value="TreeGrafter"/>
</dbReference>
<comment type="cofactor">
    <cofactor evidence="1">
        <name>Mn(2+)</name>
        <dbReference type="ChEBI" id="CHEBI:29035"/>
    </cofactor>
</comment>
<dbReference type="Gene3D" id="1.10.238.10">
    <property type="entry name" value="EF-hand"/>
    <property type="match status" value="1"/>
</dbReference>
<keyword evidence="5 11" id="KW-0378">Hydrolase</keyword>
<keyword evidence="3" id="KW-0479">Metal-binding</keyword>
<dbReference type="OrthoDB" id="1930084at2759"/>
<comment type="similarity">
    <text evidence="2 11">Belongs to the PPP phosphatase family.</text>
</comment>
<dbReference type="InParanoid" id="C5LJH8"/>
<gene>
    <name evidence="13" type="ORF">Pmar_PMAR023219</name>
</gene>
<keyword evidence="8" id="KW-0464">Manganese</keyword>
<protein>
    <recommendedName>
        <fullName evidence="11">Serine/threonine-protein phosphatase</fullName>
        <ecNumber evidence="11">3.1.3.16</ecNumber>
    </recommendedName>
</protein>
<dbReference type="EMBL" id="GG682453">
    <property type="protein sequence ID" value="EER03107.1"/>
    <property type="molecule type" value="Genomic_DNA"/>
</dbReference>
<evidence type="ECO:0000256" key="7">
    <source>
        <dbReference type="ARBA" id="ARBA00022912"/>
    </source>
</evidence>
<accession>C5LJH8</accession>
<evidence type="ECO:0000256" key="4">
    <source>
        <dbReference type="ARBA" id="ARBA00022737"/>
    </source>
</evidence>
<dbReference type="PANTHER" id="PTHR11668">
    <property type="entry name" value="SERINE/THREONINE PROTEIN PHOSPHATASE"/>
    <property type="match status" value="1"/>
</dbReference>
<keyword evidence="6" id="KW-0106">Calcium</keyword>
<dbReference type="GO" id="GO:0004722">
    <property type="term" value="F:protein serine/threonine phosphatase activity"/>
    <property type="evidence" value="ECO:0007669"/>
    <property type="project" value="UniProtKB-EC"/>
</dbReference>
<dbReference type="InterPro" id="IPR050341">
    <property type="entry name" value="PP1_catalytic_subunit"/>
</dbReference>